<dbReference type="AlphaFoldDB" id="A0A1W2TQ23"/>
<dbReference type="Proteomes" id="UP000054516">
    <property type="component" value="Unassembled WGS sequence"/>
</dbReference>
<dbReference type="STRING" id="77044.A0A1W2TQ23"/>
<evidence type="ECO:0008006" key="4">
    <source>
        <dbReference type="Google" id="ProtNLM"/>
    </source>
</evidence>
<proteinExistence type="predicted"/>
<dbReference type="OrthoDB" id="5326346at2759"/>
<accession>A0A1W2TQ23</accession>
<dbReference type="Gene3D" id="3.30.710.10">
    <property type="entry name" value="Potassium Channel Kv1.1, Chain A"/>
    <property type="match status" value="1"/>
</dbReference>
<feature type="region of interest" description="Disordered" evidence="1">
    <location>
        <begin position="28"/>
        <end position="86"/>
    </location>
</feature>
<sequence>MGTQRHIIDPHGDTIITLRNPNAPFAVPSGNEDFYGSASIPKSGAKRKRKPTDDNGANPGEEPAASRARIEDGPSTAAEKRTQSVTKLPEVPEIDFQVSSAHLKLVSPYFRAALDGPFRESQQAADGLRHVEASGWDTNAILIVMRIIHGQNRFVPGQLQPEMRAKVAVIVDYYQCREALVAFVELWRLSLGDYLTPTMPGRDLVMALLPCWVFRWADEFKKVSEQLMLRSRKPINPQGLPIPESILLTIERKRRNSAIEMTQTIDRLLECFRREPPICSFECASTKLGALERELLHKEELQFYEKEDKKYVGYSITASIKAMREIRCPNCANYSRCTGGKSVEIEVAKLGAPAGLDLQTFVQPTQGYIGNVEFVEPSGLW</sequence>
<keyword evidence="3" id="KW-1185">Reference proteome</keyword>
<name>A0A1W2TQ23_ROSNE</name>
<organism evidence="2">
    <name type="scientific">Rosellinia necatrix</name>
    <name type="common">White root-rot fungus</name>
    <dbReference type="NCBI Taxonomy" id="77044"/>
    <lineage>
        <taxon>Eukaryota</taxon>
        <taxon>Fungi</taxon>
        <taxon>Dikarya</taxon>
        <taxon>Ascomycota</taxon>
        <taxon>Pezizomycotina</taxon>
        <taxon>Sordariomycetes</taxon>
        <taxon>Xylariomycetidae</taxon>
        <taxon>Xylariales</taxon>
        <taxon>Xylariaceae</taxon>
        <taxon>Rosellinia</taxon>
    </lineage>
</organism>
<protein>
    <recommendedName>
        <fullName evidence="4">BTB domain-containing protein</fullName>
    </recommendedName>
</protein>
<dbReference type="InterPro" id="IPR011333">
    <property type="entry name" value="SKP1/BTB/POZ_sf"/>
</dbReference>
<dbReference type="OMA" id="AVMVDYY"/>
<evidence type="ECO:0000313" key="2">
    <source>
        <dbReference type="EMBL" id="GAP90519.1"/>
    </source>
</evidence>
<evidence type="ECO:0000313" key="3">
    <source>
        <dbReference type="Proteomes" id="UP000054516"/>
    </source>
</evidence>
<feature type="compositionally biased region" description="Basic and acidic residues" evidence="1">
    <location>
        <begin position="68"/>
        <end position="82"/>
    </location>
</feature>
<evidence type="ECO:0000256" key="1">
    <source>
        <dbReference type="SAM" id="MobiDB-lite"/>
    </source>
</evidence>
<gene>
    <name evidence="2" type="ORF">SAMD00023353_5000020</name>
</gene>
<dbReference type="EMBL" id="DF977495">
    <property type="protein sequence ID" value="GAP90519.1"/>
    <property type="molecule type" value="Genomic_DNA"/>
</dbReference>
<reference evidence="2" key="1">
    <citation type="submission" date="2016-03" db="EMBL/GenBank/DDBJ databases">
        <title>Draft genome sequence of Rosellinia necatrix.</title>
        <authorList>
            <person name="Kanematsu S."/>
        </authorList>
    </citation>
    <scope>NUCLEOTIDE SEQUENCE [LARGE SCALE GENOMIC DNA]</scope>
    <source>
        <strain evidence="2">W97</strain>
    </source>
</reference>